<feature type="domain" description="MacB-like periplasmic core" evidence="9">
    <location>
        <begin position="25"/>
        <end position="223"/>
    </location>
</feature>
<evidence type="ECO:0000256" key="1">
    <source>
        <dbReference type="ARBA" id="ARBA00004651"/>
    </source>
</evidence>
<dbReference type="InterPro" id="IPR003838">
    <property type="entry name" value="ABC3_permease_C"/>
</dbReference>
<reference evidence="10" key="1">
    <citation type="submission" date="2020-05" db="EMBL/GenBank/DDBJ databases">
        <authorList>
            <person name="Chiriac C."/>
            <person name="Salcher M."/>
            <person name="Ghai R."/>
            <person name="Kavagutti S V."/>
        </authorList>
    </citation>
    <scope>NUCLEOTIDE SEQUENCE</scope>
</reference>
<dbReference type="AlphaFoldDB" id="A0A6J6GLE2"/>
<feature type="domain" description="ABC3 transporter permease C-terminal" evidence="8">
    <location>
        <begin position="257"/>
        <end position="371"/>
    </location>
</feature>
<sequence>MPVRRLLRMPGRLAQENATRSPRRTATTASALMIGIALVSGVGVVGASLSRSLSDQLGQTITADFFFTGVGFQGFSPTLLDRVAELPEIEAVSGFRQGAFQIDGGTRDVGAVDGAAFAEIVELDVVSGGFDGLADDGLLVHTDPARDFDLAVGDTVDVVWRSGTGQTLTVVGIYADSTAINANWIVDTTVLEAANPAIRLVNFAGAKLVDGVDLEQARTALDAVLADFPQVELQDQAEFRRTQEDQLGQLLRLVYGLLGFAVLIAVLGITNTLALAVFERTHEFGLLRAVGTTRRQLQAAVFGESLIVAAFGATLGLAVGLPLGVLGTRGMESVGVESVALPVGTIAVVVVATLVAGVLAAIWPARRAGRLDVLAAIARPE</sequence>
<dbReference type="Pfam" id="PF12704">
    <property type="entry name" value="MacB_PCD"/>
    <property type="match status" value="1"/>
</dbReference>
<feature type="transmembrane region" description="Helical" evidence="7">
    <location>
        <begin position="29"/>
        <end position="49"/>
    </location>
</feature>
<dbReference type="PANTHER" id="PTHR30572">
    <property type="entry name" value="MEMBRANE COMPONENT OF TRANSPORTER-RELATED"/>
    <property type="match status" value="1"/>
</dbReference>
<dbReference type="InterPro" id="IPR050250">
    <property type="entry name" value="Macrolide_Exporter_MacB"/>
</dbReference>
<keyword evidence="5 7" id="KW-0472">Membrane</keyword>
<evidence type="ECO:0000259" key="9">
    <source>
        <dbReference type="Pfam" id="PF12704"/>
    </source>
</evidence>
<dbReference type="EMBL" id="CAEZSR010000308">
    <property type="protein sequence ID" value="CAB4599695.1"/>
    <property type="molecule type" value="Genomic_DNA"/>
</dbReference>
<evidence type="ECO:0000256" key="5">
    <source>
        <dbReference type="ARBA" id="ARBA00023136"/>
    </source>
</evidence>
<evidence type="ECO:0000256" key="4">
    <source>
        <dbReference type="ARBA" id="ARBA00022989"/>
    </source>
</evidence>
<proteinExistence type="inferred from homology"/>
<dbReference type="GO" id="GO:0022857">
    <property type="term" value="F:transmembrane transporter activity"/>
    <property type="evidence" value="ECO:0007669"/>
    <property type="project" value="TreeGrafter"/>
</dbReference>
<keyword evidence="3 7" id="KW-0812">Transmembrane</keyword>
<feature type="transmembrane region" description="Helical" evidence="7">
    <location>
        <begin position="339"/>
        <end position="363"/>
    </location>
</feature>
<dbReference type="PANTHER" id="PTHR30572:SF4">
    <property type="entry name" value="ABC TRANSPORTER PERMEASE YTRF"/>
    <property type="match status" value="1"/>
</dbReference>
<evidence type="ECO:0000313" key="10">
    <source>
        <dbReference type="EMBL" id="CAB4599695.1"/>
    </source>
</evidence>
<dbReference type="GO" id="GO:0005886">
    <property type="term" value="C:plasma membrane"/>
    <property type="evidence" value="ECO:0007669"/>
    <property type="project" value="UniProtKB-SubCell"/>
</dbReference>
<organism evidence="10">
    <name type="scientific">freshwater metagenome</name>
    <dbReference type="NCBI Taxonomy" id="449393"/>
    <lineage>
        <taxon>unclassified sequences</taxon>
        <taxon>metagenomes</taxon>
        <taxon>ecological metagenomes</taxon>
    </lineage>
</organism>
<dbReference type="InterPro" id="IPR025857">
    <property type="entry name" value="MacB_PCD"/>
</dbReference>
<comment type="similarity">
    <text evidence="6">Belongs to the ABC-4 integral membrane protein family.</text>
</comment>
<dbReference type="Pfam" id="PF02687">
    <property type="entry name" value="FtsX"/>
    <property type="match status" value="1"/>
</dbReference>
<evidence type="ECO:0000256" key="6">
    <source>
        <dbReference type="ARBA" id="ARBA00038076"/>
    </source>
</evidence>
<evidence type="ECO:0000256" key="7">
    <source>
        <dbReference type="SAM" id="Phobius"/>
    </source>
</evidence>
<evidence type="ECO:0000259" key="8">
    <source>
        <dbReference type="Pfam" id="PF02687"/>
    </source>
</evidence>
<protein>
    <submittedName>
        <fullName evidence="10">Unannotated protein</fullName>
    </submittedName>
</protein>
<accession>A0A6J6GLE2</accession>
<keyword evidence="4 7" id="KW-1133">Transmembrane helix</keyword>
<keyword evidence="2" id="KW-1003">Cell membrane</keyword>
<evidence type="ECO:0000256" key="3">
    <source>
        <dbReference type="ARBA" id="ARBA00022692"/>
    </source>
</evidence>
<comment type="subcellular location">
    <subcellularLocation>
        <location evidence="1">Cell membrane</location>
        <topology evidence="1">Multi-pass membrane protein</topology>
    </subcellularLocation>
</comment>
<feature type="transmembrane region" description="Helical" evidence="7">
    <location>
        <begin position="253"/>
        <end position="278"/>
    </location>
</feature>
<feature type="transmembrane region" description="Helical" evidence="7">
    <location>
        <begin position="299"/>
        <end position="319"/>
    </location>
</feature>
<name>A0A6J6GLE2_9ZZZZ</name>
<evidence type="ECO:0000256" key="2">
    <source>
        <dbReference type="ARBA" id="ARBA00022475"/>
    </source>
</evidence>
<gene>
    <name evidence="10" type="ORF">UFOPK1493_04235</name>
</gene>